<feature type="compositionally biased region" description="Polar residues" evidence="1">
    <location>
        <begin position="336"/>
        <end position="349"/>
    </location>
</feature>
<feature type="compositionally biased region" description="Polar residues" evidence="1">
    <location>
        <begin position="779"/>
        <end position="815"/>
    </location>
</feature>
<dbReference type="OrthoDB" id="272624at2759"/>
<evidence type="ECO:0000313" key="4">
    <source>
        <dbReference type="Proteomes" id="UP000691718"/>
    </source>
</evidence>
<accession>A0A8S3Y6S0</accession>
<feature type="compositionally biased region" description="Basic and acidic residues" evidence="1">
    <location>
        <begin position="19"/>
        <end position="34"/>
    </location>
</feature>
<evidence type="ECO:0000256" key="1">
    <source>
        <dbReference type="SAM" id="MobiDB-lite"/>
    </source>
</evidence>
<dbReference type="GO" id="GO:0001156">
    <property type="term" value="F:TFIIIC-class transcription factor complex binding"/>
    <property type="evidence" value="ECO:0007669"/>
    <property type="project" value="TreeGrafter"/>
</dbReference>
<dbReference type="InterPro" id="IPR039467">
    <property type="entry name" value="TFIIIB_B''_Myb"/>
</dbReference>
<comment type="caution">
    <text evidence="3">The sequence shown here is derived from an EMBL/GenBank/DDBJ whole genome shotgun (WGS) entry which is preliminary data.</text>
</comment>
<gene>
    <name evidence="3" type="ORF">PAPOLLO_LOCUS26364</name>
</gene>
<feature type="region of interest" description="Disordered" evidence="1">
    <location>
        <begin position="255"/>
        <end position="380"/>
    </location>
</feature>
<dbReference type="GO" id="GO:0000126">
    <property type="term" value="C:transcription factor TFIIIB complex"/>
    <property type="evidence" value="ECO:0007669"/>
    <property type="project" value="TreeGrafter"/>
</dbReference>
<evidence type="ECO:0000259" key="2">
    <source>
        <dbReference type="SMART" id="SM00717"/>
    </source>
</evidence>
<dbReference type="Proteomes" id="UP000691718">
    <property type="component" value="Unassembled WGS sequence"/>
</dbReference>
<dbReference type="SMART" id="SM00717">
    <property type="entry name" value="SANT"/>
    <property type="match status" value="1"/>
</dbReference>
<dbReference type="PANTHER" id="PTHR22929:SF0">
    <property type="entry name" value="TRANSCRIPTION FACTOR TFIIIB COMPONENT B'' HOMOLOG"/>
    <property type="match status" value="1"/>
</dbReference>
<feature type="compositionally biased region" description="Low complexity" evidence="1">
    <location>
        <begin position="658"/>
        <end position="670"/>
    </location>
</feature>
<reference evidence="3" key="1">
    <citation type="submission" date="2021-04" db="EMBL/GenBank/DDBJ databases">
        <authorList>
            <person name="Tunstrom K."/>
        </authorList>
    </citation>
    <scope>NUCLEOTIDE SEQUENCE</scope>
</reference>
<dbReference type="GO" id="GO:0070898">
    <property type="term" value="P:RNA polymerase III preinitiation complex assembly"/>
    <property type="evidence" value="ECO:0007669"/>
    <property type="project" value="TreeGrafter"/>
</dbReference>
<name>A0A8S3Y6S0_PARAO</name>
<evidence type="ECO:0000313" key="3">
    <source>
        <dbReference type="EMBL" id="CAG5055649.1"/>
    </source>
</evidence>
<feature type="compositionally biased region" description="Basic and acidic residues" evidence="1">
    <location>
        <begin position="354"/>
        <end position="369"/>
    </location>
</feature>
<feature type="region of interest" description="Disordered" evidence="1">
    <location>
        <begin position="651"/>
        <end position="670"/>
    </location>
</feature>
<feature type="domain" description="Myb-like" evidence="2">
    <location>
        <begin position="500"/>
        <end position="548"/>
    </location>
</feature>
<protein>
    <submittedName>
        <fullName evidence="3">(apollo) hypothetical protein</fullName>
    </submittedName>
</protein>
<sequence>MSTRRARIKAVTSLPPRRKNAEEVKHKQIQDKEHTEAGLLAEKNQELHENISPSKTINEDQVQNEVFNDVNKTPKIITDEVTTTLDDGSSNDDSERISKKLEHSVRTPINLNSILKSNSSTFASPQIRRDSPLRKVFASPLAPSPKLTKSADVSQNKINTSQRDISTPNAEIINENNEIQITEKNVNKIIHKTVSPTINYVNADYSEPSVPESVKDDTVMDGIVPLQSAGSAPKPIDFLKNEIISENVEVLFDPIVPLPSPSKVRPKLRPTPRLAPHRRNSIQGSASESEDETRRAQISSGAVTPSLSRQRHDSHTSHSTLPSLHNRDISRIRNDSVCSSVSQATQPAATASPLKERHYNKSRRQEAANRRMAAMRRKRENVKKDTLTMYDLIFYNPTTNPIIPDQDEIKAKEENAKEEERANKIQDDSKDEEEDIDNPPEAEAAPVPQIKLGPNGEIILDETSLVIKQTESGRKVSSVGRAGAWGAGAGAGGRYRRGPRAADWSAAETVRFYRALAALGTDFTLMAQLFPDRSRKELKFKFKKEERLNGAQVDKALRSATTWDAEQLQEEFITERAESKRRAQLELERIACRKQAERERIRLARQMRVRNSRGAKALETTMAPGITQIKENEVTTADELLEHVMETRNNEKAKANKTAQHNQSAQSSSQLATLTLINKKQKTPTITTPTNADNITVSTPNMNNLPMNVALPSNVNSAPAVPPNIEIGSLVVLTVNDPSSPSKKMLQTYIAHGGGRLTPVALPATLLNSVVGYMKKGTPKSTVSTGSSSHFASPNSVTSQDSRTSATPNVLQVNPSPVKRQRHSSYTITQL</sequence>
<feature type="compositionally biased region" description="Basic and acidic residues" evidence="1">
    <location>
        <begin position="325"/>
        <end position="334"/>
    </location>
</feature>
<feature type="region of interest" description="Disordered" evidence="1">
    <location>
        <begin position="1"/>
        <end position="34"/>
    </location>
</feature>
<organism evidence="3 4">
    <name type="scientific">Parnassius apollo</name>
    <name type="common">Apollo butterfly</name>
    <name type="synonym">Papilio apollo</name>
    <dbReference type="NCBI Taxonomy" id="110799"/>
    <lineage>
        <taxon>Eukaryota</taxon>
        <taxon>Metazoa</taxon>
        <taxon>Ecdysozoa</taxon>
        <taxon>Arthropoda</taxon>
        <taxon>Hexapoda</taxon>
        <taxon>Insecta</taxon>
        <taxon>Pterygota</taxon>
        <taxon>Neoptera</taxon>
        <taxon>Endopterygota</taxon>
        <taxon>Lepidoptera</taxon>
        <taxon>Glossata</taxon>
        <taxon>Ditrysia</taxon>
        <taxon>Papilionoidea</taxon>
        <taxon>Papilionidae</taxon>
        <taxon>Parnassiinae</taxon>
        <taxon>Parnassini</taxon>
        <taxon>Parnassius</taxon>
        <taxon>Parnassius</taxon>
    </lineage>
</organism>
<dbReference type="InterPro" id="IPR001005">
    <property type="entry name" value="SANT/Myb"/>
</dbReference>
<feature type="compositionally biased region" description="Basic residues" evidence="1">
    <location>
        <begin position="264"/>
        <end position="280"/>
    </location>
</feature>
<dbReference type="Pfam" id="PF15963">
    <property type="entry name" value="Myb_DNA-bind_7"/>
    <property type="match status" value="1"/>
</dbReference>
<dbReference type="EMBL" id="CAJQZP010001584">
    <property type="protein sequence ID" value="CAG5055649.1"/>
    <property type="molecule type" value="Genomic_DNA"/>
</dbReference>
<keyword evidence="4" id="KW-1185">Reference proteome</keyword>
<proteinExistence type="predicted"/>
<feature type="region of interest" description="Disordered" evidence="1">
    <location>
        <begin position="778"/>
        <end position="831"/>
    </location>
</feature>
<dbReference type="AlphaFoldDB" id="A0A8S3Y6S0"/>
<feature type="compositionally biased region" description="Acidic residues" evidence="1">
    <location>
        <begin position="429"/>
        <end position="440"/>
    </location>
</feature>
<feature type="region of interest" description="Disordered" evidence="1">
    <location>
        <begin position="414"/>
        <end position="452"/>
    </location>
</feature>
<feature type="compositionally biased region" description="Basic and acidic residues" evidence="1">
    <location>
        <begin position="414"/>
        <end position="428"/>
    </location>
</feature>
<feature type="compositionally biased region" description="Polar residues" evidence="1">
    <location>
        <begin position="296"/>
        <end position="308"/>
    </location>
</feature>
<dbReference type="PANTHER" id="PTHR22929">
    <property type="entry name" value="RNA POLYMERASE III TRANSCRIPTION INITIATION FACTOR B"/>
    <property type="match status" value="1"/>
</dbReference>